<dbReference type="AlphaFoldDB" id="A0A6S5YY31"/>
<dbReference type="EMBL" id="AP022040">
    <property type="protein sequence ID" value="BBR41919.1"/>
    <property type="molecule type" value="Genomic_DNA"/>
</dbReference>
<dbReference type="Proteomes" id="UP000515442">
    <property type="component" value="Plasmid pWP3-W19-ESBL-03_2"/>
</dbReference>
<organism evidence="1 2">
    <name type="scientific">Aeromonas veronii</name>
    <dbReference type="NCBI Taxonomy" id="654"/>
    <lineage>
        <taxon>Bacteria</taxon>
        <taxon>Pseudomonadati</taxon>
        <taxon>Pseudomonadota</taxon>
        <taxon>Gammaproteobacteria</taxon>
        <taxon>Aeromonadales</taxon>
        <taxon>Aeromonadaceae</taxon>
        <taxon>Aeromonas</taxon>
    </lineage>
</organism>
<keyword evidence="1" id="KW-0614">Plasmid</keyword>
<geneLocation type="plasmid" evidence="1 2">
    <name>pWP3-W19-ESBL-03_2</name>
</geneLocation>
<evidence type="ECO:0000313" key="1">
    <source>
        <dbReference type="EMBL" id="BBR41919.1"/>
    </source>
</evidence>
<name>A0A6S5YY31_AERVE</name>
<protein>
    <submittedName>
        <fullName evidence="1">Uncharacterized protein</fullName>
    </submittedName>
</protein>
<accession>A0A6S5YY31</accession>
<gene>
    <name evidence="1" type="ORF">WP3W19E03_P20080</name>
</gene>
<proteinExistence type="predicted"/>
<reference evidence="1 2" key="1">
    <citation type="submission" date="2019-12" db="EMBL/GenBank/DDBJ databases">
        <title>complete genome sequences of Aeromonas veronii str. WP3-W19-ESBL-03 isolated from wastewater treatment plant effluent.</title>
        <authorList>
            <person name="Sekizuka T."/>
            <person name="Itokawa K."/>
            <person name="Yatsu K."/>
            <person name="Inamine Y."/>
            <person name="Kuroda M."/>
        </authorList>
    </citation>
    <scope>NUCLEOTIDE SEQUENCE [LARGE SCALE GENOMIC DNA]</scope>
    <source>
        <strain evidence="1 2">WP3-W19-ESBL-03</strain>
        <plasmid evidence="1 2">pWP3-W19-ESBL-03_2</plasmid>
    </source>
</reference>
<sequence>MMEELQAKWVFDQGGFSKVLVVPTPMGAGYHLHLVKFGRQSETVVLERQRGGWRVFKSIDAAANTAHGIGFRRIEIDLSSR</sequence>
<evidence type="ECO:0000313" key="2">
    <source>
        <dbReference type="Proteomes" id="UP000515442"/>
    </source>
</evidence>